<organism evidence="3">
    <name type="scientific">Salvia splendens</name>
    <name type="common">Scarlet sage</name>
    <dbReference type="NCBI Taxonomy" id="180675"/>
    <lineage>
        <taxon>Eukaryota</taxon>
        <taxon>Viridiplantae</taxon>
        <taxon>Streptophyta</taxon>
        <taxon>Embryophyta</taxon>
        <taxon>Tracheophyta</taxon>
        <taxon>Spermatophyta</taxon>
        <taxon>Magnoliopsida</taxon>
        <taxon>eudicotyledons</taxon>
        <taxon>Gunneridae</taxon>
        <taxon>Pentapetalae</taxon>
        <taxon>asterids</taxon>
        <taxon>lamiids</taxon>
        <taxon>Lamiales</taxon>
        <taxon>Lamiaceae</taxon>
        <taxon>Nepetoideae</taxon>
        <taxon>Mentheae</taxon>
        <taxon>Salviinae</taxon>
        <taxon>Salvia</taxon>
        <taxon>Salvia subgen. Calosphace</taxon>
        <taxon>core Calosphace</taxon>
    </lineage>
</organism>
<evidence type="ECO:0000313" key="3">
    <source>
        <dbReference type="EMBL" id="KAG6425193.1"/>
    </source>
</evidence>
<protein>
    <recommendedName>
        <fullName evidence="2">K-box domain-containing protein</fullName>
    </recommendedName>
</protein>
<sequence length="120" mass="13673">MMQNFNSHLTGDGLASLSVKEMKQLESRLERGIARIRAKKHELILNETENLQKREIQLEQENACLRAKIAENEKLQQLSMMPGGQDYAMQAYLSGNVLQLNMMQAAVYPIMDRKVLPLGQ</sequence>
<evidence type="ECO:0000313" key="4">
    <source>
        <dbReference type="Proteomes" id="UP000298416"/>
    </source>
</evidence>
<feature type="domain" description="K-box" evidence="2">
    <location>
        <begin position="1"/>
        <end position="75"/>
    </location>
</feature>
<dbReference type="GO" id="GO:0003700">
    <property type="term" value="F:DNA-binding transcription factor activity"/>
    <property type="evidence" value="ECO:0007669"/>
    <property type="project" value="InterPro"/>
</dbReference>
<dbReference type="AlphaFoldDB" id="A0A8X8Y8D6"/>
<dbReference type="InterPro" id="IPR002487">
    <property type="entry name" value="TF_Kbox"/>
</dbReference>
<keyword evidence="1" id="KW-0175">Coiled coil</keyword>
<dbReference type="GO" id="GO:0005634">
    <property type="term" value="C:nucleus"/>
    <property type="evidence" value="ECO:0007669"/>
    <property type="project" value="InterPro"/>
</dbReference>
<proteinExistence type="predicted"/>
<gene>
    <name evidence="3" type="ORF">SASPL_115619</name>
</gene>
<dbReference type="Proteomes" id="UP000298416">
    <property type="component" value="Unassembled WGS sequence"/>
</dbReference>
<reference evidence="3" key="1">
    <citation type="submission" date="2018-01" db="EMBL/GenBank/DDBJ databases">
        <authorList>
            <person name="Mao J.F."/>
        </authorList>
    </citation>
    <scope>NUCLEOTIDE SEQUENCE</scope>
    <source>
        <strain evidence="3">Huo1</strain>
        <tissue evidence="3">Leaf</tissue>
    </source>
</reference>
<accession>A0A8X8Y8D6</accession>
<name>A0A8X8Y8D6_SALSN</name>
<reference evidence="3" key="2">
    <citation type="submission" date="2020-08" db="EMBL/GenBank/DDBJ databases">
        <title>Plant Genome Project.</title>
        <authorList>
            <person name="Zhang R.-G."/>
        </authorList>
    </citation>
    <scope>NUCLEOTIDE SEQUENCE</scope>
    <source>
        <strain evidence="3">Huo1</strain>
        <tissue evidence="3">Leaf</tissue>
    </source>
</reference>
<evidence type="ECO:0000256" key="1">
    <source>
        <dbReference type="SAM" id="Coils"/>
    </source>
</evidence>
<dbReference type="PROSITE" id="PS51297">
    <property type="entry name" value="K_BOX"/>
    <property type="match status" value="1"/>
</dbReference>
<feature type="coiled-coil region" evidence="1">
    <location>
        <begin position="22"/>
        <end position="68"/>
    </location>
</feature>
<dbReference type="Pfam" id="PF01486">
    <property type="entry name" value="K-box"/>
    <property type="match status" value="1"/>
</dbReference>
<comment type="caution">
    <text evidence="3">The sequence shown here is derived from an EMBL/GenBank/DDBJ whole genome shotgun (WGS) entry which is preliminary data.</text>
</comment>
<evidence type="ECO:0000259" key="2">
    <source>
        <dbReference type="PROSITE" id="PS51297"/>
    </source>
</evidence>
<keyword evidence="4" id="KW-1185">Reference proteome</keyword>
<dbReference type="EMBL" id="PNBA02000005">
    <property type="protein sequence ID" value="KAG6425193.1"/>
    <property type="molecule type" value="Genomic_DNA"/>
</dbReference>